<sequence length="91" mass="10259">MAQMEVGENLLLSFFLLRIVKVLANKSGMDLSLGRACIELQELRELQPPSYYLGSFSTQMMRHPDTSNVMLHPTGYHRPPFGFPPSTFTVA</sequence>
<evidence type="ECO:0000256" key="1">
    <source>
        <dbReference type="SAM" id="SignalP"/>
    </source>
</evidence>
<feature type="signal peptide" evidence="1">
    <location>
        <begin position="1"/>
        <end position="24"/>
    </location>
</feature>
<keyword evidence="3" id="KW-1185">Reference proteome</keyword>
<organism evidence="2 3">
    <name type="scientific">Cladophialophora carrionii</name>
    <dbReference type="NCBI Taxonomy" id="86049"/>
    <lineage>
        <taxon>Eukaryota</taxon>
        <taxon>Fungi</taxon>
        <taxon>Dikarya</taxon>
        <taxon>Ascomycota</taxon>
        <taxon>Pezizomycotina</taxon>
        <taxon>Eurotiomycetes</taxon>
        <taxon>Chaetothyriomycetidae</taxon>
        <taxon>Chaetothyriales</taxon>
        <taxon>Herpotrichiellaceae</taxon>
        <taxon>Cladophialophora</taxon>
    </lineage>
</organism>
<dbReference type="AlphaFoldDB" id="A0A1C1D304"/>
<evidence type="ECO:0000313" key="2">
    <source>
        <dbReference type="EMBL" id="OCT54995.1"/>
    </source>
</evidence>
<protein>
    <submittedName>
        <fullName evidence="2">Uncharacterized protein</fullName>
    </submittedName>
</protein>
<proteinExistence type="predicted"/>
<comment type="caution">
    <text evidence="2">The sequence shown here is derived from an EMBL/GenBank/DDBJ whole genome shotgun (WGS) entry which is preliminary data.</text>
</comment>
<dbReference type="VEuPathDB" id="FungiDB:CLCR_03213"/>
<accession>A0A1C1D304</accession>
<reference evidence="3" key="1">
    <citation type="submission" date="2015-07" db="EMBL/GenBank/DDBJ databases">
        <authorList>
            <person name="Teixeira M.M."/>
            <person name="Souza R.C."/>
            <person name="Almeida L.G."/>
            <person name="Vicente V.A."/>
            <person name="de Hoog S."/>
            <person name="Bocca A.L."/>
            <person name="de Almeida S.R."/>
            <person name="Vasconcelos A.T."/>
            <person name="Felipe M.S."/>
        </authorList>
    </citation>
    <scope>NUCLEOTIDE SEQUENCE [LARGE SCALE GENOMIC DNA]</scope>
    <source>
        <strain evidence="3">KSF</strain>
    </source>
</reference>
<evidence type="ECO:0000313" key="3">
    <source>
        <dbReference type="Proteomes" id="UP000094526"/>
    </source>
</evidence>
<feature type="chain" id="PRO_5008651283" evidence="1">
    <location>
        <begin position="25"/>
        <end position="91"/>
    </location>
</feature>
<name>A0A1C1D304_9EURO</name>
<dbReference type="EMBL" id="LGRB01000003">
    <property type="protein sequence ID" value="OCT54995.1"/>
    <property type="molecule type" value="Genomic_DNA"/>
</dbReference>
<keyword evidence="1" id="KW-0732">Signal</keyword>
<gene>
    <name evidence="2" type="ORF">CLCR_03213</name>
</gene>
<dbReference type="Proteomes" id="UP000094526">
    <property type="component" value="Unassembled WGS sequence"/>
</dbReference>